<dbReference type="InterPro" id="IPR036282">
    <property type="entry name" value="Glutathione-S-Trfase_C_sf"/>
</dbReference>
<dbReference type="SFLD" id="SFLDS00019">
    <property type="entry name" value="Glutathione_Transferase_(cytos"/>
    <property type="match status" value="2"/>
</dbReference>
<dbReference type="EMBL" id="LEKV01004777">
    <property type="protein sequence ID" value="KVH93346.1"/>
    <property type="molecule type" value="Genomic_DNA"/>
</dbReference>
<dbReference type="GO" id="GO:0004364">
    <property type="term" value="F:glutathione transferase activity"/>
    <property type="evidence" value="ECO:0007669"/>
    <property type="project" value="UniProtKB-EC"/>
</dbReference>
<dbReference type="PROSITE" id="PS50404">
    <property type="entry name" value="GST_NTER"/>
    <property type="match status" value="2"/>
</dbReference>
<dbReference type="Gene3D" id="3.40.30.10">
    <property type="entry name" value="Glutaredoxin"/>
    <property type="match status" value="2"/>
</dbReference>
<comment type="catalytic activity">
    <reaction evidence="3">
        <text>RX + glutathione = an S-substituted glutathione + a halide anion + H(+)</text>
        <dbReference type="Rhea" id="RHEA:16437"/>
        <dbReference type="ChEBI" id="CHEBI:15378"/>
        <dbReference type="ChEBI" id="CHEBI:16042"/>
        <dbReference type="ChEBI" id="CHEBI:17792"/>
        <dbReference type="ChEBI" id="CHEBI:57925"/>
        <dbReference type="ChEBI" id="CHEBI:90779"/>
        <dbReference type="EC" id="2.5.1.18"/>
    </reaction>
</comment>
<organism evidence="7 8">
    <name type="scientific">Cynara cardunculus var. scolymus</name>
    <name type="common">Globe artichoke</name>
    <name type="synonym">Cynara scolymus</name>
    <dbReference type="NCBI Taxonomy" id="59895"/>
    <lineage>
        <taxon>Eukaryota</taxon>
        <taxon>Viridiplantae</taxon>
        <taxon>Streptophyta</taxon>
        <taxon>Embryophyta</taxon>
        <taxon>Tracheophyta</taxon>
        <taxon>Spermatophyta</taxon>
        <taxon>Magnoliopsida</taxon>
        <taxon>eudicotyledons</taxon>
        <taxon>Gunneridae</taxon>
        <taxon>Pentapetalae</taxon>
        <taxon>asterids</taxon>
        <taxon>campanulids</taxon>
        <taxon>Asterales</taxon>
        <taxon>Asteraceae</taxon>
        <taxon>Carduoideae</taxon>
        <taxon>Cardueae</taxon>
        <taxon>Carduinae</taxon>
        <taxon>Cynara</taxon>
    </lineage>
</organism>
<evidence type="ECO:0000256" key="4">
    <source>
        <dbReference type="RuleBase" id="RU003494"/>
    </source>
</evidence>
<reference evidence="7 8" key="1">
    <citation type="journal article" date="2016" name="Sci. Rep.">
        <title>The genome sequence of the outbreeding globe artichoke constructed de novo incorporating a phase-aware low-pass sequencing strategy of F1 progeny.</title>
        <authorList>
            <person name="Scaglione D."/>
            <person name="Reyes-Chin-Wo S."/>
            <person name="Acquadro A."/>
            <person name="Froenicke L."/>
            <person name="Portis E."/>
            <person name="Beitel C."/>
            <person name="Tirone M."/>
            <person name="Mauro R."/>
            <person name="Lo Monaco A."/>
            <person name="Mauromicale G."/>
            <person name="Faccioli P."/>
            <person name="Cattivelli L."/>
            <person name="Rieseberg L."/>
            <person name="Michelmore R."/>
            <person name="Lanteri S."/>
        </authorList>
    </citation>
    <scope>NUCLEOTIDE SEQUENCE [LARGE SCALE GENOMIC DNA]</scope>
    <source>
        <strain evidence="7">2C</strain>
    </source>
</reference>
<dbReference type="SUPFAM" id="SSF52833">
    <property type="entry name" value="Thioredoxin-like"/>
    <property type="match status" value="2"/>
</dbReference>
<evidence type="ECO:0000256" key="3">
    <source>
        <dbReference type="ARBA" id="ARBA00047960"/>
    </source>
</evidence>
<dbReference type="InterPro" id="IPR040079">
    <property type="entry name" value="Glutathione_S-Trfase"/>
</dbReference>
<evidence type="ECO:0000259" key="6">
    <source>
        <dbReference type="PROSITE" id="PS50405"/>
    </source>
</evidence>
<keyword evidence="2" id="KW-0808">Transferase</keyword>
<dbReference type="GO" id="GO:0005737">
    <property type="term" value="C:cytoplasm"/>
    <property type="evidence" value="ECO:0007669"/>
    <property type="project" value="TreeGrafter"/>
</dbReference>
<dbReference type="FunFam" id="3.40.30.10:FF:000014">
    <property type="entry name" value="Tau class glutathione S-transferase"/>
    <property type="match status" value="1"/>
</dbReference>
<evidence type="ECO:0000313" key="8">
    <source>
        <dbReference type="Proteomes" id="UP000243975"/>
    </source>
</evidence>
<dbReference type="OMA" id="SERAHFC"/>
<dbReference type="GO" id="GO:0006749">
    <property type="term" value="P:glutathione metabolic process"/>
    <property type="evidence" value="ECO:0007669"/>
    <property type="project" value="InterPro"/>
</dbReference>
<name>A0A103XM80_CYNCS</name>
<dbReference type="InterPro" id="IPR004045">
    <property type="entry name" value="Glutathione_S-Trfase_N"/>
</dbReference>
<dbReference type="EC" id="2.5.1.18" evidence="1"/>
<dbReference type="Gene3D" id="1.20.1050.10">
    <property type="match status" value="2"/>
</dbReference>
<accession>A0A103XM80</accession>
<dbReference type="AlphaFoldDB" id="A0A103XM80"/>
<evidence type="ECO:0000313" key="7">
    <source>
        <dbReference type="EMBL" id="KVH93346.1"/>
    </source>
</evidence>
<dbReference type="PANTHER" id="PTHR11260">
    <property type="entry name" value="GLUTATHIONE S-TRANSFERASE, GST, SUPERFAMILY, GST DOMAIN CONTAINING"/>
    <property type="match status" value="1"/>
</dbReference>
<gene>
    <name evidence="7" type="ORF">Ccrd_004596</name>
</gene>
<dbReference type="Pfam" id="PF00043">
    <property type="entry name" value="GST_C"/>
    <property type="match status" value="1"/>
</dbReference>
<dbReference type="STRING" id="59895.A0A103XM80"/>
<dbReference type="FunFam" id="1.20.1050.10:FF:000018">
    <property type="entry name" value="Glutathione S-transferase U20"/>
    <property type="match status" value="1"/>
</dbReference>
<dbReference type="SFLD" id="SFLDG00358">
    <property type="entry name" value="Main_(cytGST)"/>
    <property type="match status" value="2"/>
</dbReference>
<evidence type="ECO:0000259" key="5">
    <source>
        <dbReference type="PROSITE" id="PS50404"/>
    </source>
</evidence>
<dbReference type="SFLD" id="SFLDG01152">
    <property type="entry name" value="Main.3:_Omega-_and_Tau-like"/>
    <property type="match status" value="2"/>
</dbReference>
<dbReference type="PANTHER" id="PTHR11260:SF793">
    <property type="entry name" value="GLUTATHIONE TRANSFERASE"/>
    <property type="match status" value="1"/>
</dbReference>
<feature type="domain" description="GST N-terminal" evidence="5">
    <location>
        <begin position="162"/>
        <end position="241"/>
    </location>
</feature>
<dbReference type="Proteomes" id="UP000243975">
    <property type="component" value="Unassembled WGS sequence"/>
</dbReference>
<keyword evidence="8" id="KW-1185">Reference proteome</keyword>
<dbReference type="InterPro" id="IPR010987">
    <property type="entry name" value="Glutathione-S-Trfase_C-like"/>
</dbReference>
<dbReference type="CDD" id="cd03058">
    <property type="entry name" value="GST_N_Tau"/>
    <property type="match status" value="2"/>
</dbReference>
<dbReference type="SUPFAM" id="SSF47616">
    <property type="entry name" value="GST C-terminal domain-like"/>
    <property type="match status" value="2"/>
</dbReference>
<feature type="domain" description="GST C-terminal" evidence="6">
    <location>
        <begin position="64"/>
        <end position="202"/>
    </location>
</feature>
<comment type="caution">
    <text evidence="7">The sequence shown here is derived from an EMBL/GenBank/DDBJ whole genome shotgun (WGS) entry which is preliminary data.</text>
</comment>
<feature type="domain" description="GST C-terminal" evidence="6">
    <location>
        <begin position="247"/>
        <end position="377"/>
    </location>
</feature>
<evidence type="ECO:0000256" key="2">
    <source>
        <dbReference type="ARBA" id="ARBA00022679"/>
    </source>
</evidence>
<comment type="similarity">
    <text evidence="4">Belongs to the GST superfamily.</text>
</comment>
<dbReference type="CDD" id="cd03185">
    <property type="entry name" value="GST_C_Tau"/>
    <property type="match status" value="2"/>
</dbReference>
<dbReference type="Gramene" id="KVH93346">
    <property type="protein sequence ID" value="KVH93346"/>
    <property type="gene ID" value="Ccrd_004596"/>
</dbReference>
<dbReference type="InterPro" id="IPR036249">
    <property type="entry name" value="Thioredoxin-like_sf"/>
</dbReference>
<protein>
    <recommendedName>
        <fullName evidence="1">glutathione transferase</fullName>
        <ecNumber evidence="1">2.5.1.18</ecNumber>
    </recommendedName>
</protein>
<dbReference type="InterPro" id="IPR004046">
    <property type="entry name" value="GST_C"/>
</dbReference>
<dbReference type="InterPro" id="IPR045073">
    <property type="entry name" value="Omega/Tau-like"/>
</dbReference>
<dbReference type="PROSITE" id="PS50405">
    <property type="entry name" value="GST_CTER"/>
    <property type="match status" value="2"/>
</dbReference>
<evidence type="ECO:0000256" key="1">
    <source>
        <dbReference type="ARBA" id="ARBA00012452"/>
    </source>
</evidence>
<proteinExistence type="inferred from homology"/>
<dbReference type="Pfam" id="PF02798">
    <property type="entry name" value="GST_N"/>
    <property type="match status" value="2"/>
</dbReference>
<sequence length="379" mass="43913">MGSSETVLLDFWPSMFGMRVRIALAEKGVEYEYKEQDLANKSSLLLEMNPIHKKIPVLIHNGKPVLESNIIVQYIDETWKDKSPLLPSDPYLRAQARFWADYVDKKGEEQERGKKEFIEILKVLEGQIGDKPYFMGESFGYADIALVPFYCWFYTFETLGNFSIEKECPKLIAWAKRVRIALAEKGVEYEYIQEDIPNKSPLLLKHNPIHKLIPVLIHNGKSICESKIILQYIDETWRDKAPLLPSDPYLKSQATFWADYIDKKIYEGAKRIWSSKGEEMQKGGEELVGYLKVLEGELGEKPYFMGESFGYVDIVLISYYHHFYAYEILGKFSVKKECPKLIDWATKCMERESVSKTLADPNKIYEATMGYRKNLGLEP</sequence>
<feature type="domain" description="GST N-terminal" evidence="5">
    <location>
        <begin position="4"/>
        <end position="83"/>
    </location>
</feature>
<dbReference type="InterPro" id="IPR045074">
    <property type="entry name" value="GST_C_Tau"/>
</dbReference>